<dbReference type="HOGENOM" id="CLU_068199_2_1_4"/>
<organism evidence="2 3">
    <name type="scientific">Sutterella wadsworthensis 2_1_59BFAA</name>
    <dbReference type="NCBI Taxonomy" id="742823"/>
    <lineage>
        <taxon>Bacteria</taxon>
        <taxon>Pseudomonadati</taxon>
        <taxon>Pseudomonadota</taxon>
        <taxon>Betaproteobacteria</taxon>
        <taxon>Burkholderiales</taxon>
        <taxon>Sutterellaceae</taxon>
        <taxon>Sutterella</taxon>
    </lineage>
</organism>
<dbReference type="Pfam" id="PF03205">
    <property type="entry name" value="MobB"/>
    <property type="match status" value="1"/>
</dbReference>
<keyword evidence="3" id="KW-1185">Reference proteome</keyword>
<evidence type="ECO:0000313" key="3">
    <source>
        <dbReference type="Proteomes" id="UP000005835"/>
    </source>
</evidence>
<name>K1JKD3_9BURK</name>
<dbReference type="OrthoDB" id="9804758at2"/>
<sequence>MPKTVGFVGFSESGKTTLATRVAAELTRRGFRVAALKDAHHGFDMDKPGKDSWRYREAGASQVIVRSDRRWAMLVETPEQPSVEELLARFSDVDVILVEGFKNEGAFPKIEVRRRACEANPRLSLMHDDVVAVASDFEEPDERVPRLDINDPAAVADFVVSL</sequence>
<dbReference type="RefSeq" id="WP_005433456.1">
    <property type="nucleotide sequence ID" value="NZ_JH815513.1"/>
</dbReference>
<dbReference type="CDD" id="cd03116">
    <property type="entry name" value="MobB"/>
    <property type="match status" value="1"/>
</dbReference>
<accession>K1JKD3</accession>
<evidence type="ECO:0000313" key="2">
    <source>
        <dbReference type="EMBL" id="EKB32090.1"/>
    </source>
</evidence>
<comment type="caution">
    <text evidence="2">The sequence shown here is derived from an EMBL/GenBank/DDBJ whole genome shotgun (WGS) entry which is preliminary data.</text>
</comment>
<dbReference type="InterPro" id="IPR027417">
    <property type="entry name" value="P-loop_NTPase"/>
</dbReference>
<feature type="domain" description="Molybdopterin-guanine dinucleotide biosynthesis protein B (MobB)" evidence="1">
    <location>
        <begin position="5"/>
        <end position="136"/>
    </location>
</feature>
<dbReference type="Gene3D" id="3.40.50.300">
    <property type="entry name" value="P-loop containing nucleotide triphosphate hydrolases"/>
    <property type="match status" value="1"/>
</dbReference>
<dbReference type="eggNOG" id="COG1763">
    <property type="taxonomic scope" value="Bacteria"/>
</dbReference>
<dbReference type="PATRIC" id="fig|742823.3.peg.314"/>
<dbReference type="PANTHER" id="PTHR40072:SF1">
    <property type="entry name" value="MOLYBDOPTERIN-GUANINE DINUCLEOTIDE BIOSYNTHESIS ADAPTER PROTEIN"/>
    <property type="match status" value="1"/>
</dbReference>
<dbReference type="GO" id="GO:0006777">
    <property type="term" value="P:Mo-molybdopterin cofactor biosynthetic process"/>
    <property type="evidence" value="ECO:0007669"/>
    <property type="project" value="InterPro"/>
</dbReference>
<dbReference type="PANTHER" id="PTHR40072">
    <property type="entry name" value="MOLYBDOPTERIN-GUANINE DINUCLEOTIDE BIOSYNTHESIS ADAPTER PROTEIN-RELATED"/>
    <property type="match status" value="1"/>
</dbReference>
<gene>
    <name evidence="2" type="ORF">HMPREF9465_00318</name>
</gene>
<dbReference type="AlphaFoldDB" id="K1JKD3"/>
<dbReference type="EMBL" id="ADMG01000009">
    <property type="protein sequence ID" value="EKB32090.1"/>
    <property type="molecule type" value="Genomic_DNA"/>
</dbReference>
<evidence type="ECO:0000259" key="1">
    <source>
        <dbReference type="Pfam" id="PF03205"/>
    </source>
</evidence>
<dbReference type="Proteomes" id="UP000005835">
    <property type="component" value="Unassembled WGS sequence"/>
</dbReference>
<reference evidence="2 3" key="1">
    <citation type="submission" date="2012-05" db="EMBL/GenBank/DDBJ databases">
        <title>The Genome Sequence of Sutterella wadsworthensis 2_1_59BFAA.</title>
        <authorList>
            <consortium name="The Broad Institute Genome Sequencing Platform"/>
            <person name="Earl A."/>
            <person name="Ward D."/>
            <person name="Feldgarden M."/>
            <person name="Gevers D."/>
            <person name="Daigneault M."/>
            <person name="Strauss J."/>
            <person name="Allen-Vercoe E."/>
            <person name="Walker B."/>
            <person name="Young S.K."/>
            <person name="Zeng Q."/>
            <person name="Gargeya S."/>
            <person name="Fitzgerald M."/>
            <person name="Haas B."/>
            <person name="Abouelleil A."/>
            <person name="Alvarado L."/>
            <person name="Arachchi H.M."/>
            <person name="Berlin A.M."/>
            <person name="Chapman S.B."/>
            <person name="Goldberg J."/>
            <person name="Griggs A."/>
            <person name="Gujja S."/>
            <person name="Hansen M."/>
            <person name="Howarth C."/>
            <person name="Imamovic A."/>
            <person name="Larimer J."/>
            <person name="McCowen C."/>
            <person name="Montmayeur A."/>
            <person name="Murphy C."/>
            <person name="Neiman D."/>
            <person name="Pearson M."/>
            <person name="Priest M."/>
            <person name="Roberts A."/>
            <person name="Saif S."/>
            <person name="Shea T."/>
            <person name="Sisk P."/>
            <person name="Sykes S."/>
            <person name="Wortman J."/>
            <person name="Nusbaum C."/>
            <person name="Birren B."/>
        </authorList>
    </citation>
    <scope>NUCLEOTIDE SEQUENCE [LARGE SCALE GENOMIC DNA]</scope>
    <source>
        <strain evidence="2 3">2_1_59BFAA</strain>
    </source>
</reference>
<dbReference type="STRING" id="742823.HMPREF9465_00318"/>
<dbReference type="InterPro" id="IPR004435">
    <property type="entry name" value="MobB_dom"/>
</dbReference>
<dbReference type="GO" id="GO:0005525">
    <property type="term" value="F:GTP binding"/>
    <property type="evidence" value="ECO:0007669"/>
    <property type="project" value="InterPro"/>
</dbReference>
<proteinExistence type="predicted"/>
<dbReference type="SUPFAM" id="SSF52540">
    <property type="entry name" value="P-loop containing nucleoside triphosphate hydrolases"/>
    <property type="match status" value="1"/>
</dbReference>
<dbReference type="NCBIfam" id="TIGR00176">
    <property type="entry name" value="mobB"/>
    <property type="match status" value="1"/>
</dbReference>
<protein>
    <submittedName>
        <fullName evidence="2">Molybdopterin-guanine dinucleotide biosynthesis protein B</fullName>
    </submittedName>
</protein>
<dbReference type="InterPro" id="IPR052539">
    <property type="entry name" value="MGD_biosynthesis_adapter"/>
</dbReference>